<evidence type="ECO:0000313" key="3">
    <source>
        <dbReference type="Proteomes" id="UP000799118"/>
    </source>
</evidence>
<reference evidence="2" key="1">
    <citation type="journal article" date="2019" name="Environ. Microbiol.">
        <title>Fungal ecological strategies reflected in gene transcription - a case study of two litter decomposers.</title>
        <authorList>
            <person name="Barbi F."/>
            <person name="Kohler A."/>
            <person name="Barry K."/>
            <person name="Baskaran P."/>
            <person name="Daum C."/>
            <person name="Fauchery L."/>
            <person name="Ihrmark K."/>
            <person name="Kuo A."/>
            <person name="LaButti K."/>
            <person name="Lipzen A."/>
            <person name="Morin E."/>
            <person name="Grigoriev I.V."/>
            <person name="Henrissat B."/>
            <person name="Lindahl B."/>
            <person name="Martin F."/>
        </authorList>
    </citation>
    <scope>NUCLEOTIDE SEQUENCE</scope>
    <source>
        <strain evidence="2">JB14</strain>
    </source>
</reference>
<feature type="region of interest" description="Disordered" evidence="1">
    <location>
        <begin position="95"/>
        <end position="117"/>
    </location>
</feature>
<name>A0A6A4HIX7_9AGAR</name>
<gene>
    <name evidence="2" type="ORF">BT96DRAFT_65853</name>
</gene>
<keyword evidence="3" id="KW-1185">Reference proteome</keyword>
<organism evidence="2 3">
    <name type="scientific">Gymnopus androsaceus JB14</name>
    <dbReference type="NCBI Taxonomy" id="1447944"/>
    <lineage>
        <taxon>Eukaryota</taxon>
        <taxon>Fungi</taxon>
        <taxon>Dikarya</taxon>
        <taxon>Basidiomycota</taxon>
        <taxon>Agaricomycotina</taxon>
        <taxon>Agaricomycetes</taxon>
        <taxon>Agaricomycetidae</taxon>
        <taxon>Agaricales</taxon>
        <taxon>Marasmiineae</taxon>
        <taxon>Omphalotaceae</taxon>
        <taxon>Gymnopus</taxon>
    </lineage>
</organism>
<proteinExistence type="predicted"/>
<feature type="compositionally biased region" description="Basic residues" evidence="1">
    <location>
        <begin position="97"/>
        <end position="106"/>
    </location>
</feature>
<dbReference type="AlphaFoldDB" id="A0A6A4HIX7"/>
<sequence length="117" mass="13641">MTGVARRKKKHPEQRARARIFTGSTWPTLWYGTTAFNLVTALTGIPANNWNADCVENAFLIQTSLHDLFGAFQLYLEWVGNQVYLYSSQNRCCKPPFRSKNHRQRSRRDMSPTRRAY</sequence>
<protein>
    <submittedName>
        <fullName evidence="2">Uncharacterized protein</fullName>
    </submittedName>
</protein>
<feature type="compositionally biased region" description="Basic and acidic residues" evidence="1">
    <location>
        <begin position="107"/>
        <end position="117"/>
    </location>
</feature>
<dbReference type="EMBL" id="ML769494">
    <property type="protein sequence ID" value="KAE9397640.1"/>
    <property type="molecule type" value="Genomic_DNA"/>
</dbReference>
<accession>A0A6A4HIX7</accession>
<evidence type="ECO:0000256" key="1">
    <source>
        <dbReference type="SAM" id="MobiDB-lite"/>
    </source>
</evidence>
<dbReference type="Proteomes" id="UP000799118">
    <property type="component" value="Unassembled WGS sequence"/>
</dbReference>
<evidence type="ECO:0000313" key="2">
    <source>
        <dbReference type="EMBL" id="KAE9397640.1"/>
    </source>
</evidence>